<evidence type="ECO:0000313" key="1">
    <source>
        <dbReference type="EMBL" id="QNT68403.1"/>
    </source>
</evidence>
<dbReference type="PANTHER" id="PTHR28583">
    <property type="entry name" value="ACID AMIDASE"/>
    <property type="match status" value="1"/>
</dbReference>
<dbReference type="GO" id="GO:0016810">
    <property type="term" value="F:hydrolase activity, acting on carbon-nitrogen (but not peptide) bonds"/>
    <property type="evidence" value="ECO:0007669"/>
    <property type="project" value="TreeGrafter"/>
</dbReference>
<dbReference type="AlphaFoldDB" id="A0A7H1MY67"/>
<dbReference type="Gene3D" id="3.60.60.10">
    <property type="entry name" value="Penicillin V Acylase, Chain A"/>
    <property type="match status" value="1"/>
</dbReference>
<organism evidence="1 2">
    <name type="scientific">Defluviicoccus vanus</name>
    <dbReference type="NCBI Taxonomy" id="111831"/>
    <lineage>
        <taxon>Bacteria</taxon>
        <taxon>Pseudomonadati</taxon>
        <taxon>Pseudomonadota</taxon>
        <taxon>Alphaproteobacteria</taxon>
        <taxon>Rhodospirillales</taxon>
        <taxon>Rhodospirillaceae</taxon>
        <taxon>Defluviicoccus</taxon>
    </lineage>
</organism>
<protein>
    <submittedName>
        <fullName evidence="1">Uncharacterized protein</fullName>
    </submittedName>
</protein>
<accession>A0A7H1MY67</accession>
<dbReference type="Proteomes" id="UP000516369">
    <property type="component" value="Chromosome"/>
</dbReference>
<dbReference type="EMBL" id="CP053923">
    <property type="protein sequence ID" value="QNT68403.1"/>
    <property type="molecule type" value="Genomic_DNA"/>
</dbReference>
<gene>
    <name evidence="1" type="ORF">HQ394_02290</name>
</gene>
<reference evidence="1 2" key="1">
    <citation type="submission" date="2020-05" db="EMBL/GenBank/DDBJ databases">
        <title>Complete closed genome sequence of Defluviicoccus vanus.</title>
        <authorList>
            <person name="Bessarab I."/>
            <person name="Arumugam K."/>
            <person name="Maszenan A.M."/>
            <person name="Seviour R.J."/>
            <person name="Williams R.B."/>
        </authorList>
    </citation>
    <scope>NUCLEOTIDE SEQUENCE [LARGE SCALE GENOMIC DNA]</scope>
    <source>
        <strain evidence="1 2">Ben 114</strain>
    </source>
</reference>
<dbReference type="RefSeq" id="WP_190261842.1">
    <property type="nucleotide sequence ID" value="NZ_CP053923.1"/>
</dbReference>
<keyword evidence="2" id="KW-1185">Reference proteome</keyword>
<dbReference type="KEGG" id="dvn:HQ394_02290"/>
<sequence length="338" mass="36832">MPSPVSADAAAAPLPEIPLVDVGADWPLATLDAAIDRAHALLDEGSGHVPAFALRLVDSVSRRWLARWHEPYLQEIDRIAARINRPGAHFLNVSYEWGCTSSACSPADGSPPLLSRVLDWPERGLGRHVIAARIHSAAGRWASLTWPGYTGALQAVAPGRFAAALNQAPMDQPVGLYPLDWMVNRTRVWRQPHLIAAHLLRRVFEQAPDFAAAKAMLRDTPIALPAIYTLAGIRAGETCVIERRPEAAHVVEGPTAAAANAWQAAHWSGRPRGSDNVERQRVMQTAKLTIDPSFPWLRRPVLNQWTRLVFVAEAASGAFVAQGYEAEQPVTRALQAIA</sequence>
<name>A0A7H1MY67_9PROT</name>
<dbReference type="PANTHER" id="PTHR28583:SF1">
    <property type="entry name" value="ACID CERAMIDASE"/>
    <property type="match status" value="1"/>
</dbReference>
<evidence type="ECO:0000313" key="2">
    <source>
        <dbReference type="Proteomes" id="UP000516369"/>
    </source>
</evidence>
<proteinExistence type="predicted"/>